<keyword evidence="10 12" id="KW-0472">Membrane</keyword>
<evidence type="ECO:0000256" key="9">
    <source>
        <dbReference type="ARBA" id="ARBA00023010"/>
    </source>
</evidence>
<evidence type="ECO:0000256" key="2">
    <source>
        <dbReference type="ARBA" id="ARBA00008445"/>
    </source>
</evidence>
<comment type="subcellular location">
    <subcellularLocation>
        <location evidence="1">Membrane</location>
        <topology evidence="1">Multi-pass membrane protein</topology>
    </subcellularLocation>
</comment>
<accession>A0A8E5BGY0</accession>
<evidence type="ECO:0000256" key="7">
    <source>
        <dbReference type="ARBA" id="ARBA00022927"/>
    </source>
</evidence>
<evidence type="ECO:0000256" key="3">
    <source>
        <dbReference type="ARBA" id="ARBA00013657"/>
    </source>
</evidence>
<keyword evidence="5" id="KW-0813">Transport</keyword>
<keyword evidence="13" id="KW-0934">Plastid</keyword>
<dbReference type="GO" id="GO:0009306">
    <property type="term" value="P:protein secretion"/>
    <property type="evidence" value="ECO:0007669"/>
    <property type="project" value="InterPro"/>
</dbReference>
<evidence type="ECO:0000256" key="10">
    <source>
        <dbReference type="ARBA" id="ARBA00023136"/>
    </source>
</evidence>
<keyword evidence="7" id="KW-0653">Protein transport</keyword>
<feature type="transmembrane region" description="Helical" evidence="12">
    <location>
        <begin position="12"/>
        <end position="45"/>
    </location>
</feature>
<evidence type="ECO:0000256" key="12">
    <source>
        <dbReference type="SAM" id="Phobius"/>
    </source>
</evidence>
<evidence type="ECO:0000256" key="6">
    <source>
        <dbReference type="ARBA" id="ARBA00022692"/>
    </source>
</evidence>
<evidence type="ECO:0000256" key="5">
    <source>
        <dbReference type="ARBA" id="ARBA00022448"/>
    </source>
</evidence>
<name>A0A8E5BGY0_9PHAE</name>
<reference evidence="13" key="1">
    <citation type="journal article" date="2021" name="Eur. J. Phycol.">
        <title>High-throughput sequencing of the kelp Alaria (Phaeophyceae) reveals epi-endobiotic associations, including a likely phaeophycean parasite.</title>
        <authorList>
            <person name="Bringloe T.T."/>
            <person name="Sauermann R."/>
            <person name="Krause-Jensen D."/>
            <person name="Olesen B."/>
            <person name="Klimova A."/>
            <person name="Klochkova T.A."/>
            <person name="Verbruggen H."/>
        </authorList>
    </citation>
    <scope>NUCLEOTIDE SEQUENCE</scope>
</reference>
<protein>
    <recommendedName>
        <fullName evidence="4">Probable protein-export membrane protein SecG</fullName>
    </recommendedName>
    <alternativeName>
        <fullName evidence="3">Probable protein-export membrane protein secG</fullName>
    </alternativeName>
</protein>
<dbReference type="InterPro" id="IPR004692">
    <property type="entry name" value="SecG"/>
</dbReference>
<keyword evidence="8 12" id="KW-1133">Transmembrane helix</keyword>
<proteinExistence type="inferred from homology"/>
<comment type="function">
    <text evidence="11">Involved in protein export. Participates in an early event of protein translocation across the chloroplast thylakoid membrane.</text>
</comment>
<sequence length="98" mass="11707">MLSLFTHLLNNLFIFLSFYSIIMQLSTPFYILSLILYIFLIFLILIQSPNEQSFKNNLALLKIFKNTKEVEKSLEKLSIRLIFLFFSLALFFNIYSFF</sequence>
<dbReference type="EMBL" id="MW266090">
    <property type="protein sequence ID" value="QSV12737.1"/>
    <property type="molecule type" value="Genomic_DNA"/>
</dbReference>
<comment type="similarity">
    <text evidence="2">Belongs to the SecG family.</text>
</comment>
<feature type="transmembrane region" description="Helical" evidence="12">
    <location>
        <begin position="77"/>
        <end position="97"/>
    </location>
</feature>
<keyword evidence="9" id="KW-0811">Translocation</keyword>
<gene>
    <name evidence="13" type="primary">ycf47</name>
</gene>
<evidence type="ECO:0000256" key="11">
    <source>
        <dbReference type="ARBA" id="ARBA00025638"/>
    </source>
</evidence>
<dbReference type="Pfam" id="PF03840">
    <property type="entry name" value="SecG"/>
    <property type="match status" value="1"/>
</dbReference>
<keyword evidence="6 12" id="KW-0812">Transmembrane</keyword>
<evidence type="ECO:0000256" key="1">
    <source>
        <dbReference type="ARBA" id="ARBA00004141"/>
    </source>
</evidence>
<evidence type="ECO:0000313" key="13">
    <source>
        <dbReference type="EMBL" id="QSV12737.1"/>
    </source>
</evidence>
<organism evidence="13">
    <name type="scientific">Phaeophyceae sp</name>
    <dbReference type="NCBI Taxonomy" id="2249243"/>
    <lineage>
        <taxon>Eukaryota</taxon>
        <taxon>Sar</taxon>
        <taxon>Stramenopiles</taxon>
        <taxon>Ochrophyta</taxon>
        <taxon>PX clade</taxon>
        <taxon>Phaeophyceae</taxon>
    </lineage>
</organism>
<evidence type="ECO:0000256" key="8">
    <source>
        <dbReference type="ARBA" id="ARBA00022989"/>
    </source>
</evidence>
<dbReference type="AlphaFoldDB" id="A0A8E5BGY0"/>
<evidence type="ECO:0000256" key="4">
    <source>
        <dbReference type="ARBA" id="ARBA00015435"/>
    </source>
</evidence>
<dbReference type="GO" id="GO:0016020">
    <property type="term" value="C:membrane"/>
    <property type="evidence" value="ECO:0007669"/>
    <property type="project" value="UniProtKB-SubCell"/>
</dbReference>
<dbReference type="GO" id="GO:0015450">
    <property type="term" value="F:protein-transporting ATPase activity"/>
    <property type="evidence" value="ECO:0007669"/>
    <property type="project" value="InterPro"/>
</dbReference>
<geneLocation type="plastid" evidence="13"/>